<name>A0A1U7Z5X2_NELNU</name>
<dbReference type="GO" id="GO:0009451">
    <property type="term" value="P:RNA modification"/>
    <property type="evidence" value="ECO:0000318"/>
    <property type="project" value="GO_Central"/>
</dbReference>
<dbReference type="InterPro" id="IPR002885">
    <property type="entry name" value="PPR_rpt"/>
</dbReference>
<dbReference type="KEGG" id="nnu:104589583"/>
<dbReference type="NCBIfam" id="TIGR00756">
    <property type="entry name" value="PPR"/>
    <property type="match status" value="2"/>
</dbReference>
<dbReference type="Proteomes" id="UP000189703">
    <property type="component" value="Unplaced"/>
</dbReference>
<dbReference type="PANTHER" id="PTHR47926:SF461">
    <property type="entry name" value="PENTATRICOPEPTIDE REPEAT SUPERFAMILY PROTEIN"/>
    <property type="match status" value="1"/>
</dbReference>
<dbReference type="Pfam" id="PF01535">
    <property type="entry name" value="PPR"/>
    <property type="match status" value="2"/>
</dbReference>
<dbReference type="OrthoDB" id="185373at2759"/>
<dbReference type="eggNOG" id="KOG4197">
    <property type="taxonomic scope" value="Eukaryota"/>
</dbReference>
<organism evidence="1 2">
    <name type="scientific">Nelumbo nucifera</name>
    <name type="common">Sacred lotus</name>
    <dbReference type="NCBI Taxonomy" id="4432"/>
    <lineage>
        <taxon>Eukaryota</taxon>
        <taxon>Viridiplantae</taxon>
        <taxon>Streptophyta</taxon>
        <taxon>Embryophyta</taxon>
        <taxon>Tracheophyta</taxon>
        <taxon>Spermatophyta</taxon>
        <taxon>Magnoliopsida</taxon>
        <taxon>Proteales</taxon>
        <taxon>Nelumbonaceae</taxon>
        <taxon>Nelumbo</taxon>
    </lineage>
</organism>
<evidence type="ECO:0000313" key="2">
    <source>
        <dbReference type="RefSeq" id="XP_010246245.1"/>
    </source>
</evidence>
<dbReference type="GO" id="GO:0003723">
    <property type="term" value="F:RNA binding"/>
    <property type="evidence" value="ECO:0007669"/>
    <property type="project" value="InterPro"/>
</dbReference>
<dbReference type="InterPro" id="IPR046960">
    <property type="entry name" value="PPR_At4g14850-like_plant"/>
</dbReference>
<sequence>MSFVVPLSTRKTPQEEELEQEAYIDFLIQKCSNMRIVHQIHAHFLVQGLPSTTLSYALNKIVGFCALSPVGDIDYARSVFSRIRNPSIFSWNCLIRGCSLLEIPSKEPFFLFKRLIQRGYPSPNSFTLAFVLKACSIVSAFSEGLQIHSHVLRSGLGSSQFIQTALVNFYAKCEEIRFARCAFDEIPERNLVAWSTMISGYTKTGLVNESLSLFREMQKTEISPDKVTMVSVLSACAAAGALGLGRWVHAFIDKHMINVDLELGTALFNMYTKCGCIEKARELFDGMPMRDTKAWSSMIMGLAIHGLKEDALHFFSQMVEMKVKPNKATFVGVLSACAHGGLVAEGWRYWSCMLKLGIEPSIEHYGCMVDLLCRVGLVEEACTFVEAMPISPNPVIWRTLLVGCRKSGLLDKGEIIAGQLLELEPLNGENYILLSNMYASSSQWEKAKYVRKKMKDNGLKLVPGCSSIEIDGFIHKFVMADGSHPETKEITRLLEDISDRIRHAGHEPCTSDVLHDVSDEEKENALFEHSERLAIAYGLLKTKAPVVIRVVKNLRFCGDCHEVTKLISKIYEREIIVRDRVRFHRFIDGACSCKDFW</sequence>
<dbReference type="Pfam" id="PF20430">
    <property type="entry name" value="Eplus_motif"/>
    <property type="match status" value="1"/>
</dbReference>
<dbReference type="FunFam" id="1.25.40.10:FF:000427">
    <property type="entry name" value="Pentatricopeptide repeat-containing protein chloroplastic"/>
    <property type="match status" value="1"/>
</dbReference>
<evidence type="ECO:0000313" key="1">
    <source>
        <dbReference type="Proteomes" id="UP000189703"/>
    </source>
</evidence>
<gene>
    <name evidence="2" type="primary">LOC104589583</name>
</gene>
<dbReference type="GO" id="GO:0008270">
    <property type="term" value="F:zinc ion binding"/>
    <property type="evidence" value="ECO:0007669"/>
    <property type="project" value="InterPro"/>
</dbReference>
<dbReference type="PANTHER" id="PTHR47926">
    <property type="entry name" value="PENTATRICOPEPTIDE REPEAT-CONTAINING PROTEIN"/>
    <property type="match status" value="1"/>
</dbReference>
<dbReference type="PROSITE" id="PS51375">
    <property type="entry name" value="PPR"/>
    <property type="match status" value="3"/>
</dbReference>
<dbReference type="OMA" id="ASNSQWD"/>
<proteinExistence type="predicted"/>
<dbReference type="GeneID" id="104589583"/>
<dbReference type="AlphaFoldDB" id="A0A1U7Z5X2"/>
<dbReference type="InterPro" id="IPR011990">
    <property type="entry name" value="TPR-like_helical_dom_sf"/>
</dbReference>
<reference evidence="2" key="1">
    <citation type="submission" date="2025-08" db="UniProtKB">
        <authorList>
            <consortium name="RefSeq"/>
        </authorList>
    </citation>
    <scope>IDENTIFICATION</scope>
</reference>
<accession>A0A1U7Z5X2</accession>
<dbReference type="InterPro" id="IPR046848">
    <property type="entry name" value="E_motif"/>
</dbReference>
<dbReference type="Gene3D" id="1.25.40.10">
    <property type="entry name" value="Tetratricopeptide repeat domain"/>
    <property type="match status" value="2"/>
</dbReference>
<keyword evidence="1" id="KW-1185">Reference proteome</keyword>
<dbReference type="Pfam" id="PF13041">
    <property type="entry name" value="PPR_2"/>
    <property type="match status" value="2"/>
</dbReference>
<dbReference type="Pfam" id="PF14432">
    <property type="entry name" value="DYW_deaminase"/>
    <property type="match status" value="1"/>
</dbReference>
<dbReference type="Pfam" id="PF20431">
    <property type="entry name" value="E_motif"/>
    <property type="match status" value="1"/>
</dbReference>
<dbReference type="InterPro" id="IPR046849">
    <property type="entry name" value="E2_motif"/>
</dbReference>
<dbReference type="InterPro" id="IPR032867">
    <property type="entry name" value="DYW_dom"/>
</dbReference>
<dbReference type="RefSeq" id="XP_010246245.1">
    <property type="nucleotide sequence ID" value="XM_010247943.2"/>
</dbReference>
<protein>
    <submittedName>
        <fullName evidence="2">Pentatricopeptide repeat-containing protein At5g48910-like</fullName>
    </submittedName>
</protein>
<dbReference type="FunFam" id="1.25.40.10:FF:000404">
    <property type="entry name" value="Pentatricopeptide repeat-containing protein chloroplastic"/>
    <property type="match status" value="1"/>
</dbReference>